<keyword evidence="3" id="KW-1185">Reference proteome</keyword>
<proteinExistence type="predicted"/>
<feature type="compositionally biased region" description="Basic and acidic residues" evidence="1">
    <location>
        <begin position="27"/>
        <end position="41"/>
    </location>
</feature>
<feature type="region of interest" description="Disordered" evidence="1">
    <location>
        <begin position="1"/>
        <end position="83"/>
    </location>
</feature>
<feature type="compositionally biased region" description="Basic and acidic residues" evidence="1">
    <location>
        <begin position="8"/>
        <end position="20"/>
    </location>
</feature>
<dbReference type="KEGG" id="tet:TTHERM_00157830"/>
<organism evidence="2 3">
    <name type="scientific">Tetrahymena thermophila (strain SB210)</name>
    <dbReference type="NCBI Taxonomy" id="312017"/>
    <lineage>
        <taxon>Eukaryota</taxon>
        <taxon>Sar</taxon>
        <taxon>Alveolata</taxon>
        <taxon>Ciliophora</taxon>
        <taxon>Intramacronucleata</taxon>
        <taxon>Oligohymenophorea</taxon>
        <taxon>Hymenostomatida</taxon>
        <taxon>Tetrahymenina</taxon>
        <taxon>Tetrahymenidae</taxon>
        <taxon>Tetrahymena</taxon>
    </lineage>
</organism>
<dbReference type="GeneID" id="7835248"/>
<dbReference type="EMBL" id="GG662820">
    <property type="protein sequence ID" value="EAR89466.2"/>
    <property type="molecule type" value="Genomic_DNA"/>
</dbReference>
<reference evidence="3" key="1">
    <citation type="journal article" date="2006" name="PLoS Biol.">
        <title>Macronuclear genome sequence of the ciliate Tetrahymena thermophila, a model eukaryote.</title>
        <authorList>
            <person name="Eisen J.A."/>
            <person name="Coyne R.S."/>
            <person name="Wu M."/>
            <person name="Wu D."/>
            <person name="Thiagarajan M."/>
            <person name="Wortman J.R."/>
            <person name="Badger J.H."/>
            <person name="Ren Q."/>
            <person name="Amedeo P."/>
            <person name="Jones K.M."/>
            <person name="Tallon L.J."/>
            <person name="Delcher A.L."/>
            <person name="Salzberg S.L."/>
            <person name="Silva J.C."/>
            <person name="Haas B.J."/>
            <person name="Majoros W.H."/>
            <person name="Farzad M."/>
            <person name="Carlton J.M."/>
            <person name="Smith R.K. Jr."/>
            <person name="Garg J."/>
            <person name="Pearlman R.E."/>
            <person name="Karrer K.M."/>
            <person name="Sun L."/>
            <person name="Manning G."/>
            <person name="Elde N.C."/>
            <person name="Turkewitz A.P."/>
            <person name="Asai D.J."/>
            <person name="Wilkes D.E."/>
            <person name="Wang Y."/>
            <person name="Cai H."/>
            <person name="Collins K."/>
            <person name="Stewart B.A."/>
            <person name="Lee S.R."/>
            <person name="Wilamowska K."/>
            <person name="Weinberg Z."/>
            <person name="Ruzzo W.L."/>
            <person name="Wloga D."/>
            <person name="Gaertig J."/>
            <person name="Frankel J."/>
            <person name="Tsao C.-C."/>
            <person name="Gorovsky M.A."/>
            <person name="Keeling P.J."/>
            <person name="Waller R.F."/>
            <person name="Patron N.J."/>
            <person name="Cherry J.M."/>
            <person name="Stover N.A."/>
            <person name="Krieger C.J."/>
            <person name="del Toro C."/>
            <person name="Ryder H.F."/>
            <person name="Williamson S.C."/>
            <person name="Barbeau R.A."/>
            <person name="Hamilton E.P."/>
            <person name="Orias E."/>
        </authorList>
    </citation>
    <scope>NUCLEOTIDE SEQUENCE [LARGE SCALE GENOMIC DNA]</scope>
    <source>
        <strain evidence="3">SB210</strain>
    </source>
</reference>
<dbReference type="HOGENOM" id="CLU_668174_0_0_1"/>
<evidence type="ECO:0000313" key="2">
    <source>
        <dbReference type="EMBL" id="EAR89466.2"/>
    </source>
</evidence>
<dbReference type="AlphaFoldDB" id="Q22WF1"/>
<protein>
    <submittedName>
        <fullName evidence="2">Uncharacterized protein</fullName>
    </submittedName>
</protein>
<sequence>MKSLFKPDPSKQNKEQDAQIKEINISSKEEKDDSQQKQDQRLKKRTGTGLSLFAKESKKQQEDMGKDDKQKDQKSKDSQKKAKQTIKLEDLRFILSKDRSLVSSLGNQFKSYIKNQQIYIQKELKNINFCRQKIIAVEEIETTKLTFEKYCNAQELSLKQLSEFISFLQNSAIPSVNYLLEQVRILEFLINDFEIQLKELFTMDENIQKFSQEEGKQNEILQLQQAQEKLAINAEYSGTKLKNKLQIYVKDRNDEVRELVLHLNKCKVNYHGQSLTFFSTFFFDILMYDQIEEVQDQKLLKEKLQQKQQKAPVKSYKKQCKKILKEYLKEKNVDKYIPDSDEEEFDMRIDTANEPQKEIQVSDDDQSVNNDQNGENQFENQENKPSIAEDKLDPIIEKMNLDHQIEKTKEVPKVKSVLRLSKLQL</sequence>
<dbReference type="Proteomes" id="UP000009168">
    <property type="component" value="Unassembled WGS sequence"/>
</dbReference>
<feature type="compositionally biased region" description="Low complexity" evidence="1">
    <location>
        <begin position="367"/>
        <end position="380"/>
    </location>
</feature>
<name>Q22WF1_TETTS</name>
<dbReference type="InParanoid" id="Q22WF1"/>
<evidence type="ECO:0000313" key="3">
    <source>
        <dbReference type="Proteomes" id="UP000009168"/>
    </source>
</evidence>
<gene>
    <name evidence="2" type="ORF">TTHERM_00157830</name>
</gene>
<feature type="compositionally biased region" description="Basic and acidic residues" evidence="1">
    <location>
        <begin position="55"/>
        <end position="83"/>
    </location>
</feature>
<feature type="region of interest" description="Disordered" evidence="1">
    <location>
        <begin position="354"/>
        <end position="393"/>
    </location>
</feature>
<dbReference type="RefSeq" id="XP_001009711.2">
    <property type="nucleotide sequence ID" value="XM_001009711.2"/>
</dbReference>
<accession>Q22WF1</accession>
<evidence type="ECO:0000256" key="1">
    <source>
        <dbReference type="SAM" id="MobiDB-lite"/>
    </source>
</evidence>